<name>A0AAC9LJX8_9FLAO</name>
<dbReference type="AlphaFoldDB" id="A0AAC9LJX8"/>
<reference evidence="1 2" key="1">
    <citation type="submission" date="2017-01" db="EMBL/GenBank/DDBJ databases">
        <title>Complete genome of Lacinutrix venerupis DOK2-8 isolated from seawater in Dokdo.</title>
        <authorList>
            <person name="Chi W.-J."/>
            <person name="Kim J.H."/>
        </authorList>
    </citation>
    <scope>NUCLEOTIDE SEQUENCE [LARGE SCALE GENOMIC DNA]</scope>
    <source>
        <strain evidence="1 2">DOK2-8</strain>
    </source>
</reference>
<organism evidence="1 2">
    <name type="scientific">Lacinutrix venerupis</name>
    <dbReference type="NCBI Taxonomy" id="1486034"/>
    <lineage>
        <taxon>Bacteria</taxon>
        <taxon>Pseudomonadati</taxon>
        <taxon>Bacteroidota</taxon>
        <taxon>Flavobacteriia</taxon>
        <taxon>Flavobacteriales</taxon>
        <taxon>Flavobacteriaceae</taxon>
        <taxon>Lacinutrix</taxon>
    </lineage>
</organism>
<protein>
    <submittedName>
        <fullName evidence="1">Uncharacterized protein</fullName>
    </submittedName>
</protein>
<dbReference type="EMBL" id="CP019352">
    <property type="protein sequence ID" value="APX99744.1"/>
    <property type="molecule type" value="Genomic_DNA"/>
</dbReference>
<proteinExistence type="predicted"/>
<evidence type="ECO:0000313" key="2">
    <source>
        <dbReference type="Proteomes" id="UP000187506"/>
    </source>
</evidence>
<accession>A0AAC9LJX8</accession>
<gene>
    <name evidence="1" type="ORF">BWR22_05275</name>
</gene>
<evidence type="ECO:0000313" key="1">
    <source>
        <dbReference type="EMBL" id="APX99744.1"/>
    </source>
</evidence>
<sequence>MNWNKLDKNWKEFAKKQNVELVYVEQNMFNAIRCEYIINITTDFYKTKIVGTLWKSQDGHNKNDTRIYAKYNSESSQTLDINNSGIKSLFMKNKLKAEENNIYQSFKNLNGKKLKLDKGLLRLELNKIISKHSEFEQISEIINAIKNYR</sequence>
<dbReference type="Proteomes" id="UP000187506">
    <property type="component" value="Chromosome"/>
</dbReference>
<dbReference type="KEGG" id="lvn:BWR22_05275"/>
<keyword evidence="2" id="KW-1185">Reference proteome</keyword>